<keyword evidence="9" id="KW-1185">Reference proteome</keyword>
<evidence type="ECO:0000256" key="4">
    <source>
        <dbReference type="ARBA" id="ARBA00022691"/>
    </source>
</evidence>
<dbReference type="OrthoDB" id="278300at2759"/>
<organism evidence="8 9">
    <name type="scientific">Klebsormidium nitens</name>
    <name type="common">Green alga</name>
    <name type="synonym">Ulothrix nitens</name>
    <dbReference type="NCBI Taxonomy" id="105231"/>
    <lineage>
        <taxon>Eukaryota</taxon>
        <taxon>Viridiplantae</taxon>
        <taxon>Streptophyta</taxon>
        <taxon>Klebsormidiophyceae</taxon>
        <taxon>Klebsormidiales</taxon>
        <taxon>Klebsormidiaceae</taxon>
        <taxon>Klebsormidium</taxon>
    </lineage>
</organism>
<dbReference type="OMA" id="FKKNDGW"/>
<evidence type="ECO:0000256" key="5">
    <source>
        <dbReference type="ARBA" id="ARBA00048434"/>
    </source>
</evidence>
<comment type="catalytic activity">
    <reaction evidence="5">
        <text>guanosine(9) in tRNA + S-adenosyl-L-methionine = N(1)-methylguanosine(9) in tRNA + S-adenosyl-L-homocysteine + H(+)</text>
        <dbReference type="Rhea" id="RHEA:43156"/>
        <dbReference type="Rhea" id="RHEA-COMP:10367"/>
        <dbReference type="Rhea" id="RHEA-COMP:10368"/>
        <dbReference type="ChEBI" id="CHEBI:15378"/>
        <dbReference type="ChEBI" id="CHEBI:57856"/>
        <dbReference type="ChEBI" id="CHEBI:59789"/>
        <dbReference type="ChEBI" id="CHEBI:73542"/>
        <dbReference type="ChEBI" id="CHEBI:74269"/>
        <dbReference type="EC" id="2.1.1.221"/>
    </reaction>
</comment>
<keyword evidence="2 8" id="KW-0489">Methyltransferase</keyword>
<dbReference type="InterPro" id="IPR038459">
    <property type="entry name" value="MT_TRM10-typ_sf"/>
</dbReference>
<feature type="region of interest" description="Disordered" evidence="6">
    <location>
        <begin position="1"/>
        <end position="65"/>
    </location>
</feature>
<dbReference type="GO" id="GO:0000049">
    <property type="term" value="F:tRNA binding"/>
    <property type="evidence" value="ECO:0000318"/>
    <property type="project" value="GO_Central"/>
</dbReference>
<dbReference type="PANTHER" id="PTHR13563">
    <property type="entry name" value="TRNA (GUANINE-9-) METHYLTRANSFERASE"/>
    <property type="match status" value="1"/>
</dbReference>
<dbReference type="EC" id="2.1.1.221" evidence="1"/>
<dbReference type="EMBL" id="DF236987">
    <property type="protein sequence ID" value="GAQ79777.1"/>
    <property type="molecule type" value="Genomic_DNA"/>
</dbReference>
<evidence type="ECO:0000313" key="8">
    <source>
        <dbReference type="EMBL" id="GAQ79777.1"/>
    </source>
</evidence>
<feature type="region of interest" description="Disordered" evidence="6">
    <location>
        <begin position="315"/>
        <end position="421"/>
    </location>
</feature>
<keyword evidence="4" id="KW-0949">S-adenosyl-L-methionine</keyword>
<name>A0A1Y1HTA7_KLENI</name>
<feature type="compositionally biased region" description="Basic and acidic residues" evidence="6">
    <location>
        <begin position="316"/>
        <end position="343"/>
    </location>
</feature>
<evidence type="ECO:0000256" key="2">
    <source>
        <dbReference type="ARBA" id="ARBA00022603"/>
    </source>
</evidence>
<sequence length="421" mass="47036">MASVAVKTPVVQASEQSPLEGMLGVTDLGMLDRSESPKDGVETQAEAGGAETPKMSKNQLKKLRRKERTEVKNAYKRVKEKEKKKAVAEERKNATREMLAGMTKEEKHAELQRRKEGRIQRVREKEQRKVRQRDALQGGADLVIDLEFGDLMEPHERKSLMQQLMYSYNRNSQGAQPFRLCLTGVTGAMKEQVHGICGFNNWLVVSEERSYLERFADRTSDLVYLTADADDTIQELDADKIYIIGGIVDRNRHKRLTYDKAKSQGIAMAKLPIGEHLRLASSKVLTVNHVVELLVRYKELNDWQKALELVVPTRKRAGDEQDRLATRPRVESSEEEGARKDADPEAGGAEAVGSELKETANAREESSRLEMVQEGATLERVHMVPGAGSNGGLANGDSDGREKDVEGLTSDQCEHLKDEGV</sequence>
<protein>
    <recommendedName>
        <fullName evidence="1">tRNA (guanine(9)-N(1))-methyltransferase</fullName>
        <ecNumber evidence="1">2.1.1.221</ecNumber>
    </recommendedName>
</protein>
<evidence type="ECO:0000256" key="1">
    <source>
        <dbReference type="ARBA" id="ARBA00012797"/>
    </source>
</evidence>
<dbReference type="STRING" id="105231.A0A1Y1HTA7"/>
<evidence type="ECO:0000256" key="3">
    <source>
        <dbReference type="ARBA" id="ARBA00022679"/>
    </source>
</evidence>
<dbReference type="GO" id="GO:0005634">
    <property type="term" value="C:nucleus"/>
    <property type="evidence" value="ECO:0000318"/>
    <property type="project" value="GO_Central"/>
</dbReference>
<dbReference type="InterPro" id="IPR028564">
    <property type="entry name" value="MT_TRM10-typ"/>
</dbReference>
<keyword evidence="3 8" id="KW-0808">Transferase</keyword>
<evidence type="ECO:0000313" key="9">
    <source>
        <dbReference type="Proteomes" id="UP000054558"/>
    </source>
</evidence>
<dbReference type="GO" id="GO:0002939">
    <property type="term" value="P:tRNA N1-guanine methylation"/>
    <property type="evidence" value="ECO:0000318"/>
    <property type="project" value="GO_Central"/>
</dbReference>
<gene>
    <name evidence="8" type="ORF">KFL_000380100</name>
</gene>
<dbReference type="AlphaFoldDB" id="A0A1Y1HTA7"/>
<dbReference type="Gene3D" id="3.40.1280.30">
    <property type="match status" value="1"/>
</dbReference>
<dbReference type="Proteomes" id="UP000054558">
    <property type="component" value="Unassembled WGS sequence"/>
</dbReference>
<proteinExistence type="predicted"/>
<feature type="compositionally biased region" description="Basic and acidic residues" evidence="6">
    <location>
        <begin position="398"/>
        <end position="421"/>
    </location>
</feature>
<dbReference type="GO" id="GO:0052905">
    <property type="term" value="F:tRNA (guanosine(9)-N1)-methyltransferase activity"/>
    <property type="evidence" value="ECO:0007669"/>
    <property type="project" value="UniProtKB-EC"/>
</dbReference>
<feature type="compositionally biased region" description="Basic and acidic residues" evidence="6">
    <location>
        <begin position="30"/>
        <end position="41"/>
    </location>
</feature>
<dbReference type="PROSITE" id="PS51675">
    <property type="entry name" value="SAM_MT_TRM10"/>
    <property type="match status" value="1"/>
</dbReference>
<evidence type="ECO:0000256" key="6">
    <source>
        <dbReference type="SAM" id="MobiDB-lite"/>
    </source>
</evidence>
<reference evidence="8 9" key="1">
    <citation type="journal article" date="2014" name="Nat. Commun.">
        <title>Klebsormidium flaccidum genome reveals primary factors for plant terrestrial adaptation.</title>
        <authorList>
            <person name="Hori K."/>
            <person name="Maruyama F."/>
            <person name="Fujisawa T."/>
            <person name="Togashi T."/>
            <person name="Yamamoto N."/>
            <person name="Seo M."/>
            <person name="Sato S."/>
            <person name="Yamada T."/>
            <person name="Mori H."/>
            <person name="Tajima N."/>
            <person name="Moriyama T."/>
            <person name="Ikeuchi M."/>
            <person name="Watanabe M."/>
            <person name="Wada H."/>
            <person name="Kobayashi K."/>
            <person name="Saito M."/>
            <person name="Masuda T."/>
            <person name="Sasaki-Sekimoto Y."/>
            <person name="Mashiguchi K."/>
            <person name="Awai K."/>
            <person name="Shimojima M."/>
            <person name="Masuda S."/>
            <person name="Iwai M."/>
            <person name="Nobusawa T."/>
            <person name="Narise T."/>
            <person name="Kondo S."/>
            <person name="Saito H."/>
            <person name="Sato R."/>
            <person name="Murakawa M."/>
            <person name="Ihara Y."/>
            <person name="Oshima-Yamada Y."/>
            <person name="Ohtaka K."/>
            <person name="Satoh M."/>
            <person name="Sonobe K."/>
            <person name="Ishii M."/>
            <person name="Ohtani R."/>
            <person name="Kanamori-Sato M."/>
            <person name="Honoki R."/>
            <person name="Miyazaki D."/>
            <person name="Mochizuki H."/>
            <person name="Umetsu J."/>
            <person name="Higashi K."/>
            <person name="Shibata D."/>
            <person name="Kamiya Y."/>
            <person name="Sato N."/>
            <person name="Nakamura Y."/>
            <person name="Tabata S."/>
            <person name="Ida S."/>
            <person name="Kurokawa K."/>
            <person name="Ohta H."/>
        </authorList>
    </citation>
    <scope>NUCLEOTIDE SEQUENCE [LARGE SCALE GENOMIC DNA]</scope>
    <source>
        <strain evidence="8 9">NIES-2285</strain>
    </source>
</reference>
<dbReference type="CDD" id="cd18089">
    <property type="entry name" value="SPOUT_Trm10-like"/>
    <property type="match status" value="1"/>
</dbReference>
<accession>A0A1Y1HTA7</accession>
<dbReference type="InterPro" id="IPR007356">
    <property type="entry name" value="tRNA_m1G_MeTrfase_euk"/>
</dbReference>
<dbReference type="PANTHER" id="PTHR13563:SF13">
    <property type="entry name" value="TRNA METHYLTRANSFERASE 10 HOMOLOG A"/>
    <property type="match status" value="1"/>
</dbReference>
<feature type="compositionally biased region" description="Basic and acidic residues" evidence="6">
    <location>
        <begin position="355"/>
        <end position="368"/>
    </location>
</feature>
<feature type="domain" description="SAM-dependent MTase TRM10-type" evidence="7">
    <location>
        <begin position="126"/>
        <end position="318"/>
    </location>
</feature>
<evidence type="ECO:0000259" key="7">
    <source>
        <dbReference type="PROSITE" id="PS51675"/>
    </source>
</evidence>